<keyword evidence="2" id="KW-1185">Reference proteome</keyword>
<dbReference type="Proteomes" id="UP001266305">
    <property type="component" value="Unassembled WGS sequence"/>
</dbReference>
<dbReference type="EMBL" id="JASSZA010000001">
    <property type="protein sequence ID" value="KAK2118797.1"/>
    <property type="molecule type" value="Genomic_DNA"/>
</dbReference>
<protein>
    <submittedName>
        <fullName evidence="1">Uncharacterized protein</fullName>
    </submittedName>
</protein>
<proteinExistence type="predicted"/>
<organism evidence="1 2">
    <name type="scientific">Saguinus oedipus</name>
    <name type="common">Cotton-top tamarin</name>
    <name type="synonym">Oedipomidas oedipus</name>
    <dbReference type="NCBI Taxonomy" id="9490"/>
    <lineage>
        <taxon>Eukaryota</taxon>
        <taxon>Metazoa</taxon>
        <taxon>Chordata</taxon>
        <taxon>Craniata</taxon>
        <taxon>Vertebrata</taxon>
        <taxon>Euteleostomi</taxon>
        <taxon>Mammalia</taxon>
        <taxon>Eutheria</taxon>
        <taxon>Euarchontoglires</taxon>
        <taxon>Primates</taxon>
        <taxon>Haplorrhini</taxon>
        <taxon>Platyrrhini</taxon>
        <taxon>Cebidae</taxon>
        <taxon>Callitrichinae</taxon>
        <taxon>Saguinus</taxon>
    </lineage>
</organism>
<evidence type="ECO:0000313" key="1">
    <source>
        <dbReference type="EMBL" id="KAK2118797.1"/>
    </source>
</evidence>
<accession>A0ABQ9WB11</accession>
<sequence length="100" mass="10989">MLPGSWKTVQKMPIWTAVPRPTSPPRSHVLQSLRPLRKPREDSGLCSTSPETSICITNGTLVSGVPYSSRLQQQLQSRGNLLLEIVFANTVPFSQTLGCL</sequence>
<comment type="caution">
    <text evidence="1">The sequence shown here is derived from an EMBL/GenBank/DDBJ whole genome shotgun (WGS) entry which is preliminary data.</text>
</comment>
<gene>
    <name evidence="1" type="ORF">P7K49_000183</name>
</gene>
<evidence type="ECO:0000313" key="2">
    <source>
        <dbReference type="Proteomes" id="UP001266305"/>
    </source>
</evidence>
<reference evidence="1 2" key="1">
    <citation type="submission" date="2023-05" db="EMBL/GenBank/DDBJ databases">
        <title>B98-5 Cell Line De Novo Hybrid Assembly: An Optical Mapping Approach.</title>
        <authorList>
            <person name="Kananen K."/>
            <person name="Auerbach J.A."/>
            <person name="Kautto E."/>
            <person name="Blachly J.S."/>
        </authorList>
    </citation>
    <scope>NUCLEOTIDE SEQUENCE [LARGE SCALE GENOMIC DNA]</scope>
    <source>
        <strain evidence="1">B95-8</strain>
        <tissue evidence="1">Cell line</tissue>
    </source>
</reference>
<name>A0ABQ9WB11_SAGOE</name>